<comment type="caution">
    <text evidence="2">The sequence shown here is derived from an EMBL/GenBank/DDBJ whole genome shotgun (WGS) entry which is preliminary data.</text>
</comment>
<evidence type="ECO:0000256" key="1">
    <source>
        <dbReference type="SAM" id="Coils"/>
    </source>
</evidence>
<reference evidence="2 3" key="1">
    <citation type="journal article" date="2022" name="bioRxiv">
        <title>Genomics of Preaxostyla Flagellates Illuminates Evolutionary Transitions and the Path Towards Mitochondrial Loss.</title>
        <authorList>
            <person name="Novak L.V.F."/>
            <person name="Treitli S.C."/>
            <person name="Pyrih J."/>
            <person name="Halakuc P."/>
            <person name="Pipaliya S.V."/>
            <person name="Vacek V."/>
            <person name="Brzon O."/>
            <person name="Soukal P."/>
            <person name="Eme L."/>
            <person name="Dacks J.B."/>
            <person name="Karnkowska A."/>
            <person name="Elias M."/>
            <person name="Hampl V."/>
        </authorList>
    </citation>
    <scope>NUCLEOTIDE SEQUENCE [LARGE SCALE GENOMIC DNA]</scope>
    <source>
        <strain evidence="2">NAU3</strain>
        <tissue evidence="2">Gut</tissue>
    </source>
</reference>
<proteinExistence type="predicted"/>
<keyword evidence="3" id="KW-1185">Reference proteome</keyword>
<protein>
    <submittedName>
        <fullName evidence="2">Uncharacterized protein</fullName>
    </submittedName>
</protein>
<feature type="coiled-coil region" evidence="1">
    <location>
        <begin position="59"/>
        <end position="86"/>
    </location>
</feature>
<accession>A0ABQ9YJ08</accession>
<gene>
    <name evidence="2" type="ORF">BLNAU_1283</name>
</gene>
<evidence type="ECO:0000313" key="3">
    <source>
        <dbReference type="Proteomes" id="UP001281761"/>
    </source>
</evidence>
<evidence type="ECO:0000313" key="2">
    <source>
        <dbReference type="EMBL" id="KAK2963717.1"/>
    </source>
</evidence>
<dbReference type="EMBL" id="JARBJD010000005">
    <property type="protein sequence ID" value="KAK2963717.1"/>
    <property type="molecule type" value="Genomic_DNA"/>
</dbReference>
<keyword evidence="1" id="KW-0175">Coiled coil</keyword>
<organism evidence="2 3">
    <name type="scientific">Blattamonas nauphoetae</name>
    <dbReference type="NCBI Taxonomy" id="2049346"/>
    <lineage>
        <taxon>Eukaryota</taxon>
        <taxon>Metamonada</taxon>
        <taxon>Preaxostyla</taxon>
        <taxon>Oxymonadida</taxon>
        <taxon>Blattamonas</taxon>
    </lineage>
</organism>
<name>A0ABQ9YJ08_9EUKA</name>
<sequence length="279" mass="31577">MSPALTLSMRREIDRCLIALNYVDDSSFTEQKQEPVSQTELEREVAILRADKDAFVSTLISLQKEKDQLRSELAKQTRKLEEMEMSLTQAHPTIEEVQTERARTRPIVASDVIVAFSQSHFRMIGPSIIHISEGWESCYTKPVSKGIHRLSIRTMTAHALLGVCDAAEYPNYLTSAVFQSQKAAMMYSFDGNLMSAGKNLVQNTKPQKGQEWSAEADLEKRTLHFFIDGVQQQHHFINIPVPLVFAIDVKEKDIPIEITFWGELKQSHVTFEGTGHNLG</sequence>
<dbReference type="Proteomes" id="UP001281761">
    <property type="component" value="Unassembled WGS sequence"/>
</dbReference>